<dbReference type="SUPFAM" id="SSF56655">
    <property type="entry name" value="Carbohydrate phosphatase"/>
    <property type="match status" value="1"/>
</dbReference>
<dbReference type="PRINTS" id="PR00377">
    <property type="entry name" value="IMPHPHTASES"/>
</dbReference>
<feature type="binding site" evidence="8">
    <location>
        <position position="222"/>
    </location>
    <ligand>
        <name>Mg(2+)</name>
        <dbReference type="ChEBI" id="CHEBI:18420"/>
        <label>1</label>
        <note>catalytic</note>
    </ligand>
</feature>
<dbReference type="PROSITE" id="PS00630">
    <property type="entry name" value="IMP_2"/>
    <property type="match status" value="1"/>
</dbReference>
<dbReference type="KEGG" id="scac:106094584"/>
<gene>
    <name evidence="10" type="primary">106094584</name>
</gene>
<proteinExistence type="inferred from homology"/>
<dbReference type="AlphaFoldDB" id="A0A1I8P2V6"/>
<keyword evidence="11" id="KW-1185">Reference proteome</keyword>
<dbReference type="Pfam" id="PF00459">
    <property type="entry name" value="Inositol_P"/>
    <property type="match status" value="1"/>
</dbReference>
<evidence type="ECO:0000256" key="8">
    <source>
        <dbReference type="PIRSR" id="PIRSR600760-2"/>
    </source>
</evidence>
<feature type="binding site" evidence="8">
    <location>
        <position position="72"/>
    </location>
    <ligand>
        <name>Mg(2+)</name>
        <dbReference type="ChEBI" id="CHEBI:18420"/>
        <label>1</label>
        <note>catalytic</note>
    </ligand>
</feature>
<sequence>MAETLDLDKCFEVISNLVDKAGAIIARRNETRQDFVCKQGDIDLVTETDQEVEILLMNGIKEQFPDHKFIGEEESSAEGAPKKLTDSPTWIIDPVDGTMNFVHAFPHSCISVGLVVNKITELGIIYNPMLQQRFTARRGQGACYNGKAIKVSGQTELAKALITSEFGTTRDPEKMQVVKENFEKMAAQAHGIRVLGSAALNMSMVALGAADVNYEFGIHAWDVCAGDLIVREAGGVVIDPAGGDFDMMSRRVLAASSLELAKQVAKTLTQYYPKPRDD</sequence>
<dbReference type="FunFam" id="3.30.540.10:FF:000004">
    <property type="entry name" value="Inositol-1-monophosphatase"/>
    <property type="match status" value="1"/>
</dbReference>
<evidence type="ECO:0000256" key="5">
    <source>
        <dbReference type="ARBA" id="ARBA00022723"/>
    </source>
</evidence>
<evidence type="ECO:0000256" key="9">
    <source>
        <dbReference type="RuleBase" id="RU364068"/>
    </source>
</evidence>
<dbReference type="PRINTS" id="PR00378">
    <property type="entry name" value="LIIMPHPHTASE"/>
</dbReference>
<evidence type="ECO:0000256" key="3">
    <source>
        <dbReference type="ARBA" id="ARBA00005152"/>
    </source>
</evidence>
<evidence type="ECO:0000256" key="2">
    <source>
        <dbReference type="ARBA" id="ARBA00001946"/>
    </source>
</evidence>
<dbReference type="InterPro" id="IPR020552">
    <property type="entry name" value="Inositol_monoPase_Li-sen"/>
</dbReference>
<evidence type="ECO:0000256" key="6">
    <source>
        <dbReference type="ARBA" id="ARBA00022801"/>
    </source>
</evidence>
<dbReference type="EnsemblMetazoa" id="SCAU004337-RC">
    <property type="protein sequence ID" value="SCAU004337-PC"/>
    <property type="gene ID" value="SCAU004337"/>
</dbReference>
<evidence type="ECO:0000313" key="10">
    <source>
        <dbReference type="EnsemblMetazoa" id="SCAU004337-PC"/>
    </source>
</evidence>
<dbReference type="PANTHER" id="PTHR20854:SF4">
    <property type="entry name" value="INOSITOL-1-MONOPHOSPHATASE-RELATED"/>
    <property type="match status" value="1"/>
</dbReference>
<dbReference type="UniPathway" id="UPA00823">
    <property type="reaction ID" value="UER00788"/>
</dbReference>
<evidence type="ECO:0000256" key="7">
    <source>
        <dbReference type="ARBA" id="ARBA00022842"/>
    </source>
</evidence>
<dbReference type="InterPro" id="IPR000760">
    <property type="entry name" value="Inositol_monophosphatase-like"/>
</dbReference>
<comment type="catalytic activity">
    <reaction evidence="1 9">
        <text>a myo-inositol phosphate + H2O = myo-inositol + phosphate</text>
        <dbReference type="Rhea" id="RHEA:24056"/>
        <dbReference type="ChEBI" id="CHEBI:15377"/>
        <dbReference type="ChEBI" id="CHEBI:17268"/>
        <dbReference type="ChEBI" id="CHEBI:43474"/>
        <dbReference type="ChEBI" id="CHEBI:84139"/>
        <dbReference type="EC" id="3.1.3.25"/>
    </reaction>
</comment>
<dbReference type="Gene3D" id="3.40.190.80">
    <property type="match status" value="1"/>
</dbReference>
<comment type="cofactor">
    <cofactor evidence="2 8 9">
        <name>Mg(2+)</name>
        <dbReference type="ChEBI" id="CHEBI:18420"/>
    </cofactor>
</comment>
<dbReference type="GO" id="GO:0006021">
    <property type="term" value="P:inositol biosynthetic process"/>
    <property type="evidence" value="ECO:0007669"/>
    <property type="project" value="UniProtKB-UniPathway"/>
</dbReference>
<evidence type="ECO:0000256" key="1">
    <source>
        <dbReference type="ARBA" id="ARBA00001033"/>
    </source>
</evidence>
<accession>A0A1I8P2V6</accession>
<feature type="binding site" evidence="8">
    <location>
        <position position="93"/>
    </location>
    <ligand>
        <name>Mg(2+)</name>
        <dbReference type="ChEBI" id="CHEBI:18420"/>
        <label>2</label>
    </ligand>
</feature>
<dbReference type="Proteomes" id="UP000095300">
    <property type="component" value="Unassembled WGS sequence"/>
</dbReference>
<dbReference type="Gene3D" id="3.30.540.10">
    <property type="entry name" value="Fructose-1,6-Bisphosphatase, subunit A, domain 1"/>
    <property type="match status" value="1"/>
</dbReference>
<dbReference type="CDD" id="cd01639">
    <property type="entry name" value="IMPase"/>
    <property type="match status" value="1"/>
</dbReference>
<dbReference type="STRING" id="35570.A0A1I8P2V6"/>
<dbReference type="PROSITE" id="PS00629">
    <property type="entry name" value="IMP_1"/>
    <property type="match status" value="1"/>
</dbReference>
<dbReference type="PANTHER" id="PTHR20854">
    <property type="entry name" value="INOSITOL MONOPHOSPHATASE"/>
    <property type="match status" value="1"/>
</dbReference>
<comment type="pathway">
    <text evidence="3 9">Polyol metabolism; myo-inositol biosynthesis; myo-inositol from D-glucose 6-phosphate: step 2/2.</text>
</comment>
<keyword evidence="6 9" id="KW-0378">Hydrolase</keyword>
<name>A0A1I8P2V6_STOCA</name>
<dbReference type="EC" id="3.1.3.25" evidence="9"/>
<dbReference type="InterPro" id="IPR020550">
    <property type="entry name" value="Inositol_monophosphatase_CS"/>
</dbReference>
<protein>
    <recommendedName>
        <fullName evidence="9">Inositol-1-monophosphatase</fullName>
        <ecNumber evidence="9">3.1.3.25</ecNumber>
    </recommendedName>
</protein>
<dbReference type="OrthoDB" id="10254945at2759"/>
<dbReference type="InterPro" id="IPR033942">
    <property type="entry name" value="IMPase"/>
</dbReference>
<dbReference type="GO" id="GO:0007165">
    <property type="term" value="P:signal transduction"/>
    <property type="evidence" value="ECO:0007669"/>
    <property type="project" value="TreeGrafter"/>
</dbReference>
<feature type="binding site" evidence="8">
    <location>
        <position position="96"/>
    </location>
    <ligand>
        <name>Mg(2+)</name>
        <dbReference type="ChEBI" id="CHEBI:18420"/>
        <label>1</label>
        <note>catalytic</note>
    </ligand>
</feature>
<organism evidence="10 11">
    <name type="scientific">Stomoxys calcitrans</name>
    <name type="common">Stable fly</name>
    <name type="synonym">Conops calcitrans</name>
    <dbReference type="NCBI Taxonomy" id="35570"/>
    <lineage>
        <taxon>Eukaryota</taxon>
        <taxon>Metazoa</taxon>
        <taxon>Ecdysozoa</taxon>
        <taxon>Arthropoda</taxon>
        <taxon>Hexapoda</taxon>
        <taxon>Insecta</taxon>
        <taxon>Pterygota</taxon>
        <taxon>Neoptera</taxon>
        <taxon>Endopterygota</taxon>
        <taxon>Diptera</taxon>
        <taxon>Brachycera</taxon>
        <taxon>Muscomorpha</taxon>
        <taxon>Muscoidea</taxon>
        <taxon>Muscidae</taxon>
        <taxon>Stomoxys</taxon>
    </lineage>
</organism>
<dbReference type="GO" id="GO:0046854">
    <property type="term" value="P:phosphatidylinositol phosphate biosynthetic process"/>
    <property type="evidence" value="ECO:0007669"/>
    <property type="project" value="InterPro"/>
</dbReference>
<reference evidence="10" key="1">
    <citation type="submission" date="2020-05" db="UniProtKB">
        <authorList>
            <consortium name="EnsemblMetazoa"/>
        </authorList>
    </citation>
    <scope>IDENTIFICATION</scope>
    <source>
        <strain evidence="10">USDA</strain>
    </source>
</reference>
<dbReference type="GO" id="GO:0008934">
    <property type="term" value="F:inositol monophosphate 1-phosphatase activity"/>
    <property type="evidence" value="ECO:0007669"/>
    <property type="project" value="InterPro"/>
</dbReference>
<evidence type="ECO:0000256" key="4">
    <source>
        <dbReference type="ARBA" id="ARBA00009759"/>
    </source>
</evidence>
<evidence type="ECO:0000313" key="11">
    <source>
        <dbReference type="Proteomes" id="UP000095300"/>
    </source>
</evidence>
<comment type="similarity">
    <text evidence="4 9">Belongs to the inositol monophosphatase superfamily.</text>
</comment>
<keyword evidence="5 8" id="KW-0479">Metal-binding</keyword>
<dbReference type="GO" id="GO:0046872">
    <property type="term" value="F:metal ion binding"/>
    <property type="evidence" value="ECO:0007669"/>
    <property type="project" value="UniProtKB-KW"/>
</dbReference>
<keyword evidence="7 8" id="KW-0460">Magnesium</keyword>
<dbReference type="InterPro" id="IPR020583">
    <property type="entry name" value="Inositol_monoP_metal-BS"/>
</dbReference>
<dbReference type="FunFam" id="3.40.190.80:FF:000002">
    <property type="entry name" value="Inositol-1-monophosphatase"/>
    <property type="match status" value="1"/>
</dbReference>
<dbReference type="VEuPathDB" id="VectorBase:SCAU004337"/>